<comment type="caution">
    <text evidence="3">The sequence shown here is derived from an EMBL/GenBank/DDBJ whole genome shotgun (WGS) entry which is preliminary data.</text>
</comment>
<proteinExistence type="predicted"/>
<dbReference type="SUPFAM" id="SSF53756">
    <property type="entry name" value="UDP-Glycosyltransferase/glycogen phosphorylase"/>
    <property type="match status" value="1"/>
</dbReference>
<dbReference type="AlphaFoldDB" id="A0A926V9Q6"/>
<dbReference type="Proteomes" id="UP000641646">
    <property type="component" value="Unassembled WGS sequence"/>
</dbReference>
<dbReference type="Pfam" id="PF00534">
    <property type="entry name" value="Glycos_transf_1"/>
    <property type="match status" value="1"/>
</dbReference>
<protein>
    <submittedName>
        <fullName evidence="3">Glycosyltransferase family 4 protein</fullName>
    </submittedName>
</protein>
<dbReference type="Pfam" id="PF13439">
    <property type="entry name" value="Glyco_transf_4"/>
    <property type="match status" value="1"/>
</dbReference>
<feature type="domain" description="Glycosyl transferase family 1" evidence="1">
    <location>
        <begin position="184"/>
        <end position="346"/>
    </location>
</feature>
<dbReference type="PANTHER" id="PTHR12526">
    <property type="entry name" value="GLYCOSYLTRANSFERASE"/>
    <property type="match status" value="1"/>
</dbReference>
<dbReference type="InterPro" id="IPR028098">
    <property type="entry name" value="Glyco_trans_4-like_N"/>
</dbReference>
<name>A0A926V9Q6_9CYAN</name>
<dbReference type="CDD" id="cd03801">
    <property type="entry name" value="GT4_PimA-like"/>
    <property type="match status" value="1"/>
</dbReference>
<reference evidence="3" key="2">
    <citation type="submission" date="2020-08" db="EMBL/GenBank/DDBJ databases">
        <authorList>
            <person name="Chen M."/>
            <person name="Teng W."/>
            <person name="Zhao L."/>
            <person name="Hu C."/>
            <person name="Zhou Y."/>
            <person name="Han B."/>
            <person name="Song L."/>
            <person name="Shu W."/>
        </authorList>
    </citation>
    <scope>NUCLEOTIDE SEQUENCE</scope>
    <source>
        <strain evidence="3">FACHB-1375</strain>
    </source>
</reference>
<gene>
    <name evidence="3" type="ORF">H6G03_01525</name>
</gene>
<organism evidence="3 4">
    <name type="scientific">Aerosakkonema funiforme FACHB-1375</name>
    <dbReference type="NCBI Taxonomy" id="2949571"/>
    <lineage>
        <taxon>Bacteria</taxon>
        <taxon>Bacillati</taxon>
        <taxon>Cyanobacteriota</taxon>
        <taxon>Cyanophyceae</taxon>
        <taxon>Oscillatoriophycideae</taxon>
        <taxon>Aerosakkonematales</taxon>
        <taxon>Aerosakkonemataceae</taxon>
        <taxon>Aerosakkonema</taxon>
    </lineage>
</organism>
<keyword evidence="4" id="KW-1185">Reference proteome</keyword>
<dbReference type="Gene3D" id="3.40.50.2000">
    <property type="entry name" value="Glycogen Phosphorylase B"/>
    <property type="match status" value="2"/>
</dbReference>
<dbReference type="InterPro" id="IPR001296">
    <property type="entry name" value="Glyco_trans_1"/>
</dbReference>
<accession>A0A926V9Q6</accession>
<evidence type="ECO:0000313" key="4">
    <source>
        <dbReference type="Proteomes" id="UP000641646"/>
    </source>
</evidence>
<dbReference type="RefSeq" id="WP_190461355.1">
    <property type="nucleotide sequence ID" value="NZ_JACJPW010000002.1"/>
</dbReference>
<feature type="domain" description="Glycosyltransferase subfamily 4-like N-terminal" evidence="2">
    <location>
        <begin position="15"/>
        <end position="166"/>
    </location>
</feature>
<evidence type="ECO:0000313" key="3">
    <source>
        <dbReference type="EMBL" id="MBD2179801.1"/>
    </source>
</evidence>
<dbReference type="PANTHER" id="PTHR12526:SF584">
    <property type="entry name" value="GLYCOSYLTRANSFERASE"/>
    <property type="match status" value="1"/>
</dbReference>
<dbReference type="EMBL" id="JACJPW010000002">
    <property type="protein sequence ID" value="MBD2179801.1"/>
    <property type="molecule type" value="Genomic_DNA"/>
</dbReference>
<sequence>MKILLYSSVFWPSTGGVETITATLAENIVNLGHECLVVTETLAKPDEEPPIYKVIRKPTLKERFELTRQCDLVHSNGASVAMFPFAKLNNKPFIWTHNGYQVSCIDGLGWVDGEPAPITPLASINYHWKKNGLSYVLKESVKLYIRRYVADNVDLNIACSNWVAKRQTCKNQVVAHTPYSLNKFKAAKNIQNHQYDFIYVGRLVSEKGVPDLIRAFHLLISEPIHSTKTLAIVGDGNIRPSLEKLVRELGLVNNVFFFGSKSGKELVEIIGKSHIAVVPSVWEEPFGGVTLELLAAGKNMIVSEFGGHAECVGDAGLKFKNGDDRALYECMIKLLEDRSLAEKQLESAAVQLDAFDEVKLTKIYLELYDKIISKK</sequence>
<evidence type="ECO:0000259" key="2">
    <source>
        <dbReference type="Pfam" id="PF13439"/>
    </source>
</evidence>
<dbReference type="GO" id="GO:0016757">
    <property type="term" value="F:glycosyltransferase activity"/>
    <property type="evidence" value="ECO:0007669"/>
    <property type="project" value="InterPro"/>
</dbReference>
<reference evidence="3" key="1">
    <citation type="journal article" date="2015" name="ISME J.">
        <title>Draft Genome Sequence of Streptomyces incarnatus NRRL8089, which Produces the Nucleoside Antibiotic Sinefungin.</title>
        <authorList>
            <person name="Oshima K."/>
            <person name="Hattori M."/>
            <person name="Shimizu H."/>
            <person name="Fukuda K."/>
            <person name="Nemoto M."/>
            <person name="Inagaki K."/>
            <person name="Tamura T."/>
        </authorList>
    </citation>
    <scope>NUCLEOTIDE SEQUENCE</scope>
    <source>
        <strain evidence="3">FACHB-1375</strain>
    </source>
</reference>
<evidence type="ECO:0000259" key="1">
    <source>
        <dbReference type="Pfam" id="PF00534"/>
    </source>
</evidence>